<dbReference type="GO" id="GO:0005730">
    <property type="term" value="C:nucleolus"/>
    <property type="evidence" value="ECO:0007669"/>
    <property type="project" value="InterPro"/>
</dbReference>
<dbReference type="Proteomes" id="UP001300502">
    <property type="component" value="Unassembled WGS sequence"/>
</dbReference>
<dbReference type="InterPro" id="IPR016024">
    <property type="entry name" value="ARM-type_fold"/>
</dbReference>
<comment type="subcellular location">
    <subcellularLocation>
        <location evidence="1">Nucleus</location>
    </subcellularLocation>
</comment>
<dbReference type="InterPro" id="IPR007015">
    <property type="entry name" value="DNA_pol_V/MYBBP1A"/>
</dbReference>
<organism evidence="5 6">
    <name type="scientific">Galdieria yellowstonensis</name>
    <dbReference type="NCBI Taxonomy" id="3028027"/>
    <lineage>
        <taxon>Eukaryota</taxon>
        <taxon>Rhodophyta</taxon>
        <taxon>Bangiophyceae</taxon>
        <taxon>Galdieriales</taxon>
        <taxon>Galdieriaceae</taxon>
        <taxon>Galdieria</taxon>
    </lineage>
</organism>
<evidence type="ECO:0000313" key="6">
    <source>
        <dbReference type="Proteomes" id="UP001300502"/>
    </source>
</evidence>
<feature type="region of interest" description="Disordered" evidence="4">
    <location>
        <begin position="655"/>
        <end position="696"/>
    </location>
</feature>
<gene>
    <name evidence="5" type="ORF">GAYE_SCF18G3839</name>
</gene>
<feature type="compositionally biased region" description="Low complexity" evidence="4">
    <location>
        <begin position="658"/>
        <end position="679"/>
    </location>
</feature>
<comment type="caution">
    <text evidence="5">The sequence shown here is derived from an EMBL/GenBank/DDBJ whole genome shotgun (WGS) entry which is preliminary data.</text>
</comment>
<name>A0AAV9IEP3_9RHOD</name>
<proteinExistence type="inferred from homology"/>
<keyword evidence="6" id="KW-1185">Reference proteome</keyword>
<dbReference type="PANTHER" id="PTHR13213:SF2">
    <property type="entry name" value="MYB-BINDING PROTEIN 1A"/>
    <property type="match status" value="1"/>
</dbReference>
<evidence type="ECO:0000256" key="4">
    <source>
        <dbReference type="SAM" id="MobiDB-lite"/>
    </source>
</evidence>
<evidence type="ECO:0000313" key="5">
    <source>
        <dbReference type="EMBL" id="KAK4525930.1"/>
    </source>
</evidence>
<keyword evidence="3" id="KW-0539">Nucleus</keyword>
<accession>A0AAV9IEP3</accession>
<evidence type="ECO:0000256" key="1">
    <source>
        <dbReference type="ARBA" id="ARBA00004123"/>
    </source>
</evidence>
<sequence>MVAVAKAIKPPPVNQRILDCFWSLASENEQERVEAPKVLCEELDNVDDEDSKVVYVCNRLITGLSSSRAAARQGFALAITVWLKYRASKTQITQNYGLAHTLASRLEKQLDTVKLGETTEALREAREAILGTLFGIAALAKTELIGVERVLAMLQRVVSHKKWSVGLTEAVLQIAVESLSALDSSSFRKKGSTARKAVVQWIKQRGIQSADAMTLALFCRNHFGLTNLTSECQFWGEENPVVMLMKEDESPLVTKADVKNALETVFSVGSHLPRNHVPFSWFVWLDPLSNAPDNYFNEWWNFFIRQLLLQTNSSGERILLGVRLTIALIERNLNKKEMIMEVMDASFLFSLLTCCRSSKEHVKKEAVSLKEKLVTFVQKHWDDELCKYLVKRLYSFALKHLIDRDLLSWSATKLSPSSVTELCDEWRKEASLTENILKFLCILFSNLSSDAAQTSLFSFILEKILSKEDGKKWKDSVLNAISNAALKQDSTLVLLHLVETAANQYKELPFHRKPKVNRIYEFCRQQIIGEGEQKRQDRISETLVACSLGIFVCLFSEEEEVDEFIRDAWPFLKKLTRLEGETDNNIQQEEKSTFFVKFLVVCLSLESHGLRQLVKYVFGRVIQLGDESILSLLVSFLPGNVQWKELCPSQGAEDAFEVETSSVTSDSESDESSFSSNESDSSDGESSHAGTCDKDESNQDIVSFDVDASSDFDVDKNPDEEDTETLEAYDARIAAMLKEMNPNYSKNSHQRMLHEALRVLDLIESILHSQMQVNATRIQLPNRLWLSVIETNESDLMNRVYSILQKQFLRESIVPSVPIQHYLNEMQLLKKILDRFYGADSKLLSDEVFRLAIYIFAYLLKGMYRRYKWELNNQTDSIVPRLSEQEGYPIVKEMIRFFTNQSLGVTRKRKAMENKFSMARIALLEENLWQRVLFTCYEGVKCICSAYKLFRTRVMKRTALGVLQTAVKLICSNNKRDACAKERMDPHEKTSVSLLQDEDDGLWLETLRSFLVARINSFRLQHYHDLFAKCLYLIHLLSRNGYNLGEDIQPLLYRKLEEYPDKDIPPSVKDLFKRLQKDSLPFDSHSGKRDATDLQEYPSQKRMKQA</sequence>
<comment type="similarity">
    <text evidence="2">Belongs to the MYBBP1A family.</text>
</comment>
<reference evidence="5 6" key="1">
    <citation type="submission" date="2022-07" db="EMBL/GenBank/DDBJ databases">
        <title>Genome-wide signatures of adaptation to extreme environments.</title>
        <authorList>
            <person name="Cho C.H."/>
            <person name="Yoon H.S."/>
        </authorList>
    </citation>
    <scope>NUCLEOTIDE SEQUENCE [LARGE SCALE GENOMIC DNA]</scope>
    <source>
        <strain evidence="5 6">108.79 E11</strain>
    </source>
</reference>
<dbReference type="GO" id="GO:0003677">
    <property type="term" value="F:DNA binding"/>
    <property type="evidence" value="ECO:0007669"/>
    <property type="project" value="InterPro"/>
</dbReference>
<dbReference type="EMBL" id="JANCYU010000035">
    <property type="protein sequence ID" value="KAK4525930.1"/>
    <property type="molecule type" value="Genomic_DNA"/>
</dbReference>
<dbReference type="PANTHER" id="PTHR13213">
    <property type="entry name" value="MYB-BINDING PROTEIN 1A FAMILY MEMBER"/>
    <property type="match status" value="1"/>
</dbReference>
<dbReference type="AlphaFoldDB" id="A0AAV9IEP3"/>
<feature type="region of interest" description="Disordered" evidence="4">
    <location>
        <begin position="1080"/>
        <end position="1106"/>
    </location>
</feature>
<evidence type="ECO:0000256" key="2">
    <source>
        <dbReference type="ARBA" id="ARBA00006809"/>
    </source>
</evidence>
<evidence type="ECO:0000256" key="3">
    <source>
        <dbReference type="ARBA" id="ARBA00023242"/>
    </source>
</evidence>
<protein>
    <submittedName>
        <fullName evidence="5">Uncharacterized protein</fullName>
    </submittedName>
</protein>
<dbReference type="Pfam" id="PF04931">
    <property type="entry name" value="DNA_pol_phi"/>
    <property type="match status" value="2"/>
</dbReference>
<dbReference type="SUPFAM" id="SSF48371">
    <property type="entry name" value="ARM repeat"/>
    <property type="match status" value="1"/>
</dbReference>
<dbReference type="GO" id="GO:0006355">
    <property type="term" value="P:regulation of DNA-templated transcription"/>
    <property type="evidence" value="ECO:0007669"/>
    <property type="project" value="InterPro"/>
</dbReference>